<dbReference type="InterPro" id="IPR005074">
    <property type="entry name" value="Peptidase_C39"/>
</dbReference>
<evidence type="ECO:0000313" key="3">
    <source>
        <dbReference type="Proteomes" id="UP000236735"/>
    </source>
</evidence>
<dbReference type="PROSITE" id="PS50990">
    <property type="entry name" value="PEPTIDASE_C39"/>
    <property type="match status" value="1"/>
</dbReference>
<dbReference type="Proteomes" id="UP000236735">
    <property type="component" value="Unassembled WGS sequence"/>
</dbReference>
<name>A0A1H5UZM1_XYLRU</name>
<reference evidence="2 3" key="1">
    <citation type="submission" date="2016-10" db="EMBL/GenBank/DDBJ databases">
        <authorList>
            <person name="de Groot N.N."/>
        </authorList>
    </citation>
    <scope>NUCLEOTIDE SEQUENCE [LARGE SCALE GENOMIC DNA]</scope>
    <source>
        <strain evidence="2 3">AR32</strain>
    </source>
</reference>
<gene>
    <name evidence="2" type="ORF">SAMN05216354_1623</name>
</gene>
<dbReference type="GO" id="GO:0016020">
    <property type="term" value="C:membrane"/>
    <property type="evidence" value="ECO:0007669"/>
    <property type="project" value="InterPro"/>
</dbReference>
<proteinExistence type="predicted"/>
<dbReference type="AlphaFoldDB" id="A0A1H5UZM1"/>
<organism evidence="2 3">
    <name type="scientific">Xylanibacter ruminicola</name>
    <name type="common">Prevotella ruminicola</name>
    <dbReference type="NCBI Taxonomy" id="839"/>
    <lineage>
        <taxon>Bacteria</taxon>
        <taxon>Pseudomonadati</taxon>
        <taxon>Bacteroidota</taxon>
        <taxon>Bacteroidia</taxon>
        <taxon>Bacteroidales</taxon>
        <taxon>Prevotellaceae</taxon>
        <taxon>Xylanibacter</taxon>
    </lineage>
</organism>
<evidence type="ECO:0000259" key="1">
    <source>
        <dbReference type="PROSITE" id="PS50990"/>
    </source>
</evidence>
<dbReference type="Pfam" id="PF03412">
    <property type="entry name" value="Peptidase_C39"/>
    <property type="match status" value="1"/>
</dbReference>
<dbReference type="GO" id="GO:0005524">
    <property type="term" value="F:ATP binding"/>
    <property type="evidence" value="ECO:0007669"/>
    <property type="project" value="UniProtKB-KW"/>
</dbReference>
<dbReference type="RefSeq" id="WP_103915629.1">
    <property type="nucleotide sequence ID" value="NZ_FNUV01000004.1"/>
</dbReference>
<dbReference type="Gene3D" id="3.90.70.10">
    <property type="entry name" value="Cysteine proteinases"/>
    <property type="match status" value="1"/>
</dbReference>
<keyword evidence="2" id="KW-0547">Nucleotide-binding</keyword>
<dbReference type="EMBL" id="FNUV01000004">
    <property type="protein sequence ID" value="SEF79858.1"/>
    <property type="molecule type" value="Genomic_DNA"/>
</dbReference>
<dbReference type="GO" id="GO:0008233">
    <property type="term" value="F:peptidase activity"/>
    <property type="evidence" value="ECO:0007669"/>
    <property type="project" value="InterPro"/>
</dbReference>
<keyword evidence="2" id="KW-0067">ATP-binding</keyword>
<protein>
    <submittedName>
        <fullName evidence="2">ATP-binding cassette, subfamily B</fullName>
    </submittedName>
</protein>
<sequence>MRITEIIKKVWERLRRFPCYIQSDMMDSRPAALASMASYYGKRYSLSELRELCSPPENGVSMQGIEDAARKIGFETQSIKTTIARLCRKNPIPCILVWDNARFVVLYDIRKSLLTGQRYFYISDPSCGRMKVNENEFCLYWCDEDGEGIALLMTPSV</sequence>
<accession>A0A1H5UZM1</accession>
<feature type="domain" description="Peptidase C39" evidence="1">
    <location>
        <begin position="22"/>
        <end position="148"/>
    </location>
</feature>
<dbReference type="GO" id="GO:0006508">
    <property type="term" value="P:proteolysis"/>
    <property type="evidence" value="ECO:0007669"/>
    <property type="project" value="InterPro"/>
</dbReference>
<evidence type="ECO:0000313" key="2">
    <source>
        <dbReference type="EMBL" id="SEF79858.1"/>
    </source>
</evidence>